<evidence type="ECO:0000313" key="18">
    <source>
        <dbReference type="EMBL" id="NEY89504.1"/>
    </source>
</evidence>
<protein>
    <recommendedName>
        <fullName evidence="12">Sarcosine oxidase subunit beta</fullName>
        <ecNumber evidence="11">1.5.3.24</ecNumber>
    </recommendedName>
    <alternativeName>
        <fullName evidence="13">Sarcosine oxidase (5,10-methylenetetrahydrofolate-forming) subunit beta</fullName>
    </alternativeName>
    <alternativeName>
        <fullName evidence="14">Tetrameric sarcosine oxidase subunit beta</fullName>
    </alternativeName>
</protein>
<evidence type="ECO:0000256" key="16">
    <source>
        <dbReference type="ARBA" id="ARBA00048917"/>
    </source>
</evidence>
<name>A0A6M0QRS7_9RHOB</name>
<dbReference type="AlphaFoldDB" id="A0A6M0QRS7"/>
<evidence type="ECO:0000259" key="17">
    <source>
        <dbReference type="PROSITE" id="PS50206"/>
    </source>
</evidence>
<dbReference type="InterPro" id="IPR036188">
    <property type="entry name" value="FAD/NAD-bd_sf"/>
</dbReference>
<evidence type="ECO:0000313" key="19">
    <source>
        <dbReference type="Proteomes" id="UP000477782"/>
    </source>
</evidence>
<keyword evidence="8" id="KW-0274">FAD</keyword>
<reference evidence="18 19" key="1">
    <citation type="submission" date="2020-02" db="EMBL/GenBank/DDBJ databases">
        <authorList>
            <person name="Chen W.-M."/>
        </authorList>
    </citation>
    <scope>NUCLEOTIDE SEQUENCE [LARGE SCALE GENOMIC DNA]</scope>
    <source>
        <strain evidence="18 19">KMS-5</strain>
    </source>
</reference>
<evidence type="ECO:0000256" key="9">
    <source>
        <dbReference type="ARBA" id="ARBA00023002"/>
    </source>
</evidence>
<dbReference type="GO" id="GO:0005737">
    <property type="term" value="C:cytoplasm"/>
    <property type="evidence" value="ECO:0007669"/>
    <property type="project" value="UniProtKB-SubCell"/>
</dbReference>
<dbReference type="Proteomes" id="UP000477782">
    <property type="component" value="Unassembled WGS sequence"/>
</dbReference>
<keyword evidence="4" id="KW-0963">Cytoplasm</keyword>
<dbReference type="EMBL" id="JAAIVJ010000002">
    <property type="protein sequence ID" value="NEY89504.1"/>
    <property type="molecule type" value="Genomic_DNA"/>
</dbReference>
<dbReference type="EC" id="1.5.3.24" evidence="11"/>
<dbReference type="InterPro" id="IPR001763">
    <property type="entry name" value="Rhodanese-like_dom"/>
</dbReference>
<dbReference type="PANTHER" id="PTHR13847">
    <property type="entry name" value="SARCOSINE DEHYDROGENASE-RELATED"/>
    <property type="match status" value="1"/>
</dbReference>
<evidence type="ECO:0000256" key="3">
    <source>
        <dbReference type="ARBA" id="ARBA00004496"/>
    </source>
</evidence>
<comment type="catalytic activity">
    <reaction evidence="15">
        <text>sarcosine + O2 + H2O = formaldehyde + glycine + H2O2</text>
        <dbReference type="Rhea" id="RHEA:13313"/>
        <dbReference type="ChEBI" id="CHEBI:15377"/>
        <dbReference type="ChEBI" id="CHEBI:15379"/>
        <dbReference type="ChEBI" id="CHEBI:16240"/>
        <dbReference type="ChEBI" id="CHEBI:16842"/>
        <dbReference type="ChEBI" id="CHEBI:57305"/>
        <dbReference type="ChEBI" id="CHEBI:57433"/>
    </reaction>
</comment>
<comment type="similarity">
    <text evidence="10">Belongs to the SoxB family.</text>
</comment>
<feature type="domain" description="Rhodanese" evidence="17">
    <location>
        <begin position="36"/>
        <end position="80"/>
    </location>
</feature>
<evidence type="ECO:0000256" key="15">
    <source>
        <dbReference type="ARBA" id="ARBA00047316"/>
    </source>
</evidence>
<proteinExistence type="inferred from homology"/>
<accession>A0A6M0QRS7</accession>
<keyword evidence="5" id="KW-0285">Flavoprotein</keyword>
<comment type="subcellular location">
    <subcellularLocation>
        <location evidence="3">Cytoplasm</location>
    </subcellularLocation>
</comment>
<evidence type="ECO:0000256" key="2">
    <source>
        <dbReference type="ARBA" id="ARBA00001974"/>
    </source>
</evidence>
<keyword evidence="9" id="KW-0560">Oxidoreductase</keyword>
<comment type="catalytic activity">
    <reaction evidence="16">
        <text>sarcosine + (6S)-5,6,7,8-tetrahydrofolate + O2 = (6R)-5,10-methylene-5,6,7,8-tetrahydrofolate + glycine + H2O2</text>
        <dbReference type="Rhea" id="RHEA:70455"/>
        <dbReference type="ChEBI" id="CHEBI:15379"/>
        <dbReference type="ChEBI" id="CHEBI:15636"/>
        <dbReference type="ChEBI" id="CHEBI:16240"/>
        <dbReference type="ChEBI" id="CHEBI:57305"/>
        <dbReference type="ChEBI" id="CHEBI:57433"/>
        <dbReference type="ChEBI" id="CHEBI:57453"/>
        <dbReference type="EC" id="1.5.3.24"/>
    </reaction>
</comment>
<dbReference type="SUPFAM" id="SSF54373">
    <property type="entry name" value="FAD-linked reductases, C-terminal domain"/>
    <property type="match status" value="1"/>
</dbReference>
<keyword evidence="6" id="KW-0288">FMN</keyword>
<dbReference type="GO" id="GO:0000166">
    <property type="term" value="F:nucleotide binding"/>
    <property type="evidence" value="ECO:0007669"/>
    <property type="project" value="UniProtKB-KW"/>
</dbReference>
<dbReference type="PROSITE" id="PS50206">
    <property type="entry name" value="RHODANESE_3"/>
    <property type="match status" value="1"/>
</dbReference>
<dbReference type="Pfam" id="PF01266">
    <property type="entry name" value="DAO"/>
    <property type="match status" value="1"/>
</dbReference>
<dbReference type="Gene3D" id="3.50.50.60">
    <property type="entry name" value="FAD/NAD(P)-binding domain"/>
    <property type="match status" value="1"/>
</dbReference>
<evidence type="ECO:0000256" key="5">
    <source>
        <dbReference type="ARBA" id="ARBA00022630"/>
    </source>
</evidence>
<evidence type="ECO:0000256" key="7">
    <source>
        <dbReference type="ARBA" id="ARBA00022741"/>
    </source>
</evidence>
<evidence type="ECO:0000256" key="14">
    <source>
        <dbReference type="ARBA" id="ARBA00044295"/>
    </source>
</evidence>
<dbReference type="InterPro" id="IPR006076">
    <property type="entry name" value="FAD-dep_OxRdtase"/>
</dbReference>
<gene>
    <name evidence="18" type="ORF">G4Z14_04270</name>
</gene>
<dbReference type="PANTHER" id="PTHR13847:SF287">
    <property type="entry name" value="FAD-DEPENDENT OXIDOREDUCTASE DOMAIN-CONTAINING PROTEIN 1"/>
    <property type="match status" value="1"/>
</dbReference>
<comment type="caution">
    <text evidence="18">The sequence shown here is derived from an EMBL/GenBank/DDBJ whole genome shotgun (WGS) entry which is preliminary data.</text>
</comment>
<dbReference type="NCBIfam" id="TIGR01373">
    <property type="entry name" value="soxB"/>
    <property type="match status" value="1"/>
</dbReference>
<evidence type="ECO:0000256" key="10">
    <source>
        <dbReference type="ARBA" id="ARBA00043973"/>
    </source>
</evidence>
<dbReference type="SUPFAM" id="SSF51905">
    <property type="entry name" value="FAD/NAD(P)-binding domain"/>
    <property type="match status" value="1"/>
</dbReference>
<evidence type="ECO:0000256" key="11">
    <source>
        <dbReference type="ARBA" id="ARBA00044044"/>
    </source>
</evidence>
<sequence>MTRHYSALSVIKEGLNGQKGWAPAWRSPKPAKQYDVVIIGGGGQGLATAYYLAKTHGVKRVAVIERGWLGGGNTGRNTTAIRSNYYYPESTALYDLSLRLYETLGRELNYNIMLSQRGMMQIVSSPGEMEMAARQVNAMQINGVEARLMDRSEVQRRVPIFNFAPDARYPVYGAIYQERAGVARHDAVAWGYARAADALGVDILQQCEVQEFLTEGGRCVGVATSKGEIRAERVGMAVAGSSGVLAAKAGFRLPITSYTLQACVSEPVKPIFDTVLVSPMTGTYVSQSDKGEMVIGGGLDRVPSYGQRGNLPQLETVLSGLLEMFPVFRQLRLLRQWGGTVDVTPDSSPIFGESPLPGLYLNGGWGTGGFKAIPAGGTVFAHILATGGHHEISRPFDLNRFRTGHLLDEAAGAGIAH</sequence>
<organism evidence="18 19">
    <name type="scientific">Tabrizicola oligotrophica</name>
    <dbReference type="NCBI Taxonomy" id="2710650"/>
    <lineage>
        <taxon>Bacteria</taxon>
        <taxon>Pseudomonadati</taxon>
        <taxon>Pseudomonadota</taxon>
        <taxon>Alphaproteobacteria</taxon>
        <taxon>Rhodobacterales</taxon>
        <taxon>Paracoccaceae</taxon>
        <taxon>Tabrizicola</taxon>
    </lineage>
</organism>
<dbReference type="RefSeq" id="WP_164623555.1">
    <property type="nucleotide sequence ID" value="NZ_JAAIVJ010000002.1"/>
</dbReference>
<evidence type="ECO:0000256" key="13">
    <source>
        <dbReference type="ARBA" id="ARBA00044216"/>
    </source>
</evidence>
<keyword evidence="19" id="KW-1185">Reference proteome</keyword>
<evidence type="ECO:0000256" key="12">
    <source>
        <dbReference type="ARBA" id="ARBA00044150"/>
    </source>
</evidence>
<dbReference type="InterPro" id="IPR006278">
    <property type="entry name" value="SoxB"/>
</dbReference>
<comment type="cofactor">
    <cofactor evidence="1">
        <name>FMN</name>
        <dbReference type="ChEBI" id="CHEBI:58210"/>
    </cofactor>
</comment>
<evidence type="ECO:0000256" key="8">
    <source>
        <dbReference type="ARBA" id="ARBA00022827"/>
    </source>
</evidence>
<comment type="cofactor">
    <cofactor evidence="2">
        <name>FAD</name>
        <dbReference type="ChEBI" id="CHEBI:57692"/>
    </cofactor>
</comment>
<dbReference type="GO" id="GO:0008115">
    <property type="term" value="F:sarcosine oxidase activity"/>
    <property type="evidence" value="ECO:0007669"/>
    <property type="project" value="InterPro"/>
</dbReference>
<evidence type="ECO:0000256" key="1">
    <source>
        <dbReference type="ARBA" id="ARBA00001917"/>
    </source>
</evidence>
<dbReference type="GO" id="GO:0046653">
    <property type="term" value="P:tetrahydrofolate metabolic process"/>
    <property type="evidence" value="ECO:0007669"/>
    <property type="project" value="InterPro"/>
</dbReference>
<evidence type="ECO:0000256" key="4">
    <source>
        <dbReference type="ARBA" id="ARBA00022490"/>
    </source>
</evidence>
<keyword evidence="7" id="KW-0547">Nucleotide-binding</keyword>
<dbReference type="Gene3D" id="3.30.9.10">
    <property type="entry name" value="D-Amino Acid Oxidase, subunit A, domain 2"/>
    <property type="match status" value="1"/>
</dbReference>
<evidence type="ECO:0000256" key="6">
    <source>
        <dbReference type="ARBA" id="ARBA00022643"/>
    </source>
</evidence>